<evidence type="ECO:0000313" key="2">
    <source>
        <dbReference type="EMBL" id="CAK0835735.1"/>
    </source>
</evidence>
<feature type="compositionally biased region" description="Basic and acidic residues" evidence="1">
    <location>
        <begin position="227"/>
        <end position="236"/>
    </location>
</feature>
<dbReference type="EMBL" id="CAUYUJ010013169">
    <property type="protein sequence ID" value="CAK0835735.1"/>
    <property type="molecule type" value="Genomic_DNA"/>
</dbReference>
<feature type="region of interest" description="Disordered" evidence="1">
    <location>
        <begin position="227"/>
        <end position="248"/>
    </location>
</feature>
<dbReference type="Proteomes" id="UP001189429">
    <property type="component" value="Unassembled WGS sequence"/>
</dbReference>
<sequence>MFGDRPNPDATRLARALMSMGGGALAEIQECTALQEKLTEFEVRSSLSVKVRAVSASGGDRAFAVGQGAKWRAIFGGARKTSCRGDDCRWLALARAATRSGRARGLRRQGGEHVERRAPGRNENFAAAAPVGHPGHAGPSAPALRGDRKVVDHWSVISHGKASPAKFIAQADEASLNERKIACLTPGCRPKPGKIWSRGVAVQGSPVNVFSRCARLQRQRYREQEVRAEAVGEKRSGGQLPPASDRRARGRHIAEFQNRKAGAVAVTAQTTCRSPQAKVGAVSLPCLALPGNLLGLPVQVRHKQKSLPLLGIIDTSSMYSVINWQAARELGIASGPADAKLGNAAKAAAWDAEAEWELLKQAIRTVSDRMAAGRDRAGVAPPEVDDKVGLMMRFVQAHAVGLAREAAVGQLAELSGAAAADPTRDHRRDRLFQMLRRLSPGRPTSLPAVRNARGEVVTDPEGDVQAALDSSPDSAPGPDGIPFLSWRLLGPLAVDVLFKVLQRVATDPGSPALDDFLRGSDVSTGFNRSLKVFLPKEFSRIFGFRLNLPKTVIVPLSLQDATLLARFVSERFTAWAGIKVELHAMYLGFVLGPERGDLAITKPLKKFLERVRDWGAAGGGLLLTALAYSVYIIPVIAFLLQLDNLPPAWGQTEAPALRTLVPGLEFWCIPADLRNLRGLGFPKDSPDAARLSLACRFRVARREGLPDGLRVAERSRELRLRMRDAEHLDRIARWSSWFQRSFVFHLEAAAAHLAASGVRPDALEGELARGEPRPYCSSAAAAVRRGLQRAALAALPRGVQSRMERRTRYKLTVRNVSQFPRCRAERCLAVLRELGARVTPRTWAAHYAACPAARRFAQTWLGLHRPGPRQDCTSCFLLLDMPLRRVTAEPGLLVRKALRTAAVCKRARRCPSAFASSLGGILSPSEP</sequence>
<evidence type="ECO:0008006" key="4">
    <source>
        <dbReference type="Google" id="ProtNLM"/>
    </source>
</evidence>
<gene>
    <name evidence="2" type="ORF">PCOR1329_LOCUS32447</name>
</gene>
<organism evidence="2 3">
    <name type="scientific">Prorocentrum cordatum</name>
    <dbReference type="NCBI Taxonomy" id="2364126"/>
    <lineage>
        <taxon>Eukaryota</taxon>
        <taxon>Sar</taxon>
        <taxon>Alveolata</taxon>
        <taxon>Dinophyceae</taxon>
        <taxon>Prorocentrales</taxon>
        <taxon>Prorocentraceae</taxon>
        <taxon>Prorocentrum</taxon>
    </lineage>
</organism>
<protein>
    <recommendedName>
        <fullName evidence="4">Reverse transcriptase domain-containing protein</fullName>
    </recommendedName>
</protein>
<evidence type="ECO:0000313" key="3">
    <source>
        <dbReference type="Proteomes" id="UP001189429"/>
    </source>
</evidence>
<name>A0ABN9STG0_9DINO</name>
<accession>A0ABN9STG0</accession>
<evidence type="ECO:0000256" key="1">
    <source>
        <dbReference type="SAM" id="MobiDB-lite"/>
    </source>
</evidence>
<keyword evidence="3" id="KW-1185">Reference proteome</keyword>
<comment type="caution">
    <text evidence="2">The sequence shown here is derived from an EMBL/GenBank/DDBJ whole genome shotgun (WGS) entry which is preliminary data.</text>
</comment>
<proteinExistence type="predicted"/>
<reference evidence="2" key="1">
    <citation type="submission" date="2023-10" db="EMBL/GenBank/DDBJ databases">
        <authorList>
            <person name="Chen Y."/>
            <person name="Shah S."/>
            <person name="Dougan E. K."/>
            <person name="Thang M."/>
            <person name="Chan C."/>
        </authorList>
    </citation>
    <scope>NUCLEOTIDE SEQUENCE [LARGE SCALE GENOMIC DNA]</scope>
</reference>